<dbReference type="Proteomes" id="UP001620645">
    <property type="component" value="Unassembled WGS sequence"/>
</dbReference>
<accession>A0ABD2J2W9</accession>
<evidence type="ECO:0000313" key="8">
    <source>
        <dbReference type="EMBL" id="KAL3084280.1"/>
    </source>
</evidence>
<gene>
    <name evidence="8" type="ORF">niasHS_009768</name>
</gene>
<dbReference type="PROSITE" id="PS51184">
    <property type="entry name" value="JMJC"/>
    <property type="match status" value="1"/>
</dbReference>
<evidence type="ECO:0000256" key="4">
    <source>
        <dbReference type="ARBA" id="ARBA00023015"/>
    </source>
</evidence>
<dbReference type="GO" id="GO:0016491">
    <property type="term" value="F:oxidoreductase activity"/>
    <property type="evidence" value="ECO:0007669"/>
    <property type="project" value="UniProtKB-KW"/>
</dbReference>
<protein>
    <recommendedName>
        <fullName evidence="7">JmjC domain-containing protein</fullName>
    </recommendedName>
</protein>
<dbReference type="Gene3D" id="2.60.120.650">
    <property type="entry name" value="Cupin"/>
    <property type="match status" value="1"/>
</dbReference>
<evidence type="ECO:0000256" key="5">
    <source>
        <dbReference type="ARBA" id="ARBA00023163"/>
    </source>
</evidence>
<dbReference type="Pfam" id="PF02373">
    <property type="entry name" value="JmjC"/>
    <property type="match status" value="1"/>
</dbReference>
<keyword evidence="1" id="KW-0479">Metal-binding</keyword>
<dbReference type="InterPro" id="IPR003347">
    <property type="entry name" value="JmjC_dom"/>
</dbReference>
<evidence type="ECO:0000256" key="1">
    <source>
        <dbReference type="ARBA" id="ARBA00022723"/>
    </source>
</evidence>
<sequence length="824" mass="96941">MVYEWKKEFGLSKRNLCYPKEENLEIFEQLNNDEIFGYDKTEDEAENELGADQISQSNWKNAFGLKKRKMYSKEEKYELLEQFRKRKNEFKMDDQIKTFNRMESAIAKEFGVSMKMIKEWKREFGLTRKYINYSKAQKLELLKEFQKRKNEFIRNEEVNTARKIEEVIARELGICRRTLNQWKKEFGLTKRMIIYSTEEKLKLLEQFQRIRNELEKNGITNICVKIENKIAKKIGVERRKIKGWEKRLFIATLKDQNGQENKEPELNAEFSNENGQASFVQRQNHLNFEENSTPNPSSISQPISSDSSLKNERHEKLNVSAELDQSNFIGGRYPKRNCKQRIKDTVVQEDKAEQQPTSSLLYPIDEYISANEFEHDDTIHAMKISEFTMEYVMESGLLHPLLFNEPPEKLGMRMPNPQEFSILDVLELVGGERRIEVFDVHTQQGKNMRLKEFVKYFRQRPSRRKNLLNSLSLEISDTKLSEEVIAPGFVRRIDWIDNVWPKELLARQKNLLKKSRWARSNDFSTYPKVQKYCLMSVANCFTDFHIDFGGSSVWYHVLKGEKIFWLIEPTEENLKLYEQWFLAGNGDSKFLGKLTKCSRVRLGQGETLIIPSGWIHSVYTPVDSIVFGGNFLHSYAIPTQIRISTLEDNIKRGQKYRFPHFKQIFWCFIAQIVRKCTHRLYHKKLSEEAHNVDGLNLVQVIDERMDDHMENNGPQLNLDGEEICYDELLGNAIDGSYTFNPIQSVYDNKDKAKFTPTKNYNIDLLRSIPPLVISGLPPLLNYAERLLKLKRPEVIEGITRPHHLVKELQALLEKMRQLGLYDYK</sequence>
<evidence type="ECO:0000313" key="9">
    <source>
        <dbReference type="Proteomes" id="UP001620645"/>
    </source>
</evidence>
<proteinExistence type="predicted"/>
<reference evidence="8 9" key="1">
    <citation type="submission" date="2024-10" db="EMBL/GenBank/DDBJ databases">
        <authorList>
            <person name="Kim D."/>
        </authorList>
    </citation>
    <scope>NUCLEOTIDE SEQUENCE [LARGE SCALE GENOMIC DNA]</scope>
    <source>
        <strain evidence="8">Taebaek</strain>
    </source>
</reference>
<dbReference type="SMART" id="SM00558">
    <property type="entry name" value="JmjC"/>
    <property type="match status" value="1"/>
</dbReference>
<feature type="region of interest" description="Disordered" evidence="6">
    <location>
        <begin position="288"/>
        <end position="313"/>
    </location>
</feature>
<name>A0ABD2J2W9_HETSC</name>
<evidence type="ECO:0000259" key="7">
    <source>
        <dbReference type="PROSITE" id="PS51184"/>
    </source>
</evidence>
<dbReference type="InterPro" id="IPR050690">
    <property type="entry name" value="JHDM1_Histone_Demethylase"/>
</dbReference>
<evidence type="ECO:0000256" key="3">
    <source>
        <dbReference type="ARBA" id="ARBA00023004"/>
    </source>
</evidence>
<keyword evidence="3" id="KW-0408">Iron</keyword>
<dbReference type="EMBL" id="JBICCN010000238">
    <property type="protein sequence ID" value="KAL3084280.1"/>
    <property type="molecule type" value="Genomic_DNA"/>
</dbReference>
<feature type="domain" description="JmjC" evidence="7">
    <location>
        <begin position="469"/>
        <end position="648"/>
    </location>
</feature>
<dbReference type="SUPFAM" id="SSF51197">
    <property type="entry name" value="Clavaminate synthase-like"/>
    <property type="match status" value="1"/>
</dbReference>
<keyword evidence="4" id="KW-0805">Transcription regulation</keyword>
<evidence type="ECO:0000256" key="6">
    <source>
        <dbReference type="SAM" id="MobiDB-lite"/>
    </source>
</evidence>
<organism evidence="8 9">
    <name type="scientific">Heterodera schachtii</name>
    <name type="common">Sugarbeet cyst nematode worm</name>
    <name type="synonym">Tylenchus schachtii</name>
    <dbReference type="NCBI Taxonomy" id="97005"/>
    <lineage>
        <taxon>Eukaryota</taxon>
        <taxon>Metazoa</taxon>
        <taxon>Ecdysozoa</taxon>
        <taxon>Nematoda</taxon>
        <taxon>Chromadorea</taxon>
        <taxon>Rhabditida</taxon>
        <taxon>Tylenchina</taxon>
        <taxon>Tylenchomorpha</taxon>
        <taxon>Tylenchoidea</taxon>
        <taxon>Heteroderidae</taxon>
        <taxon>Heteroderinae</taxon>
        <taxon>Heterodera</taxon>
    </lineage>
</organism>
<comment type="caution">
    <text evidence="8">The sequence shown here is derived from an EMBL/GenBank/DDBJ whole genome shotgun (WGS) entry which is preliminary data.</text>
</comment>
<keyword evidence="9" id="KW-1185">Reference proteome</keyword>
<dbReference type="AlphaFoldDB" id="A0ABD2J2W9"/>
<keyword evidence="2" id="KW-0560">Oxidoreductase</keyword>
<dbReference type="GO" id="GO:0046872">
    <property type="term" value="F:metal ion binding"/>
    <property type="evidence" value="ECO:0007669"/>
    <property type="project" value="UniProtKB-KW"/>
</dbReference>
<evidence type="ECO:0000256" key="2">
    <source>
        <dbReference type="ARBA" id="ARBA00023002"/>
    </source>
</evidence>
<feature type="compositionally biased region" description="Low complexity" evidence="6">
    <location>
        <begin position="291"/>
        <end position="308"/>
    </location>
</feature>
<keyword evidence="5" id="KW-0804">Transcription</keyword>
<dbReference type="PANTHER" id="PTHR23123">
    <property type="entry name" value="PHD/F-BOX CONTAINING PROTEIN"/>
    <property type="match status" value="1"/>
</dbReference>